<dbReference type="KEGG" id="ovi:T265_13571"/>
<keyword evidence="3" id="KW-1185">Reference proteome</keyword>
<dbReference type="Proteomes" id="UP000054324">
    <property type="component" value="Unassembled WGS sequence"/>
</dbReference>
<reference evidence="2 3" key="1">
    <citation type="submission" date="2013-11" db="EMBL/GenBank/DDBJ databases">
        <title>Opisthorchis viverrini - life in the bile duct.</title>
        <authorList>
            <person name="Young N.D."/>
            <person name="Nagarajan N."/>
            <person name="Lin S.J."/>
            <person name="Korhonen P.K."/>
            <person name="Jex A.R."/>
            <person name="Hall R.S."/>
            <person name="Safavi-Hemami H."/>
            <person name="Kaewkong W."/>
            <person name="Bertrand D."/>
            <person name="Gao S."/>
            <person name="Seet Q."/>
            <person name="Wongkham S."/>
            <person name="Teh B.T."/>
            <person name="Wongkham C."/>
            <person name="Intapan P.M."/>
            <person name="Maleewong W."/>
            <person name="Yang X."/>
            <person name="Hu M."/>
            <person name="Wang Z."/>
            <person name="Hofmann A."/>
            <person name="Sternberg P.W."/>
            <person name="Tan P."/>
            <person name="Wang J."/>
            <person name="Gasser R.B."/>
        </authorList>
    </citation>
    <scope>NUCLEOTIDE SEQUENCE [LARGE SCALE GENOMIC DNA]</scope>
</reference>
<proteinExistence type="predicted"/>
<organism evidence="2 3">
    <name type="scientific">Opisthorchis viverrini</name>
    <name type="common">Southeast Asian liver fluke</name>
    <dbReference type="NCBI Taxonomy" id="6198"/>
    <lineage>
        <taxon>Eukaryota</taxon>
        <taxon>Metazoa</taxon>
        <taxon>Spiralia</taxon>
        <taxon>Lophotrochozoa</taxon>
        <taxon>Platyhelminthes</taxon>
        <taxon>Trematoda</taxon>
        <taxon>Digenea</taxon>
        <taxon>Opisthorchiida</taxon>
        <taxon>Opisthorchiata</taxon>
        <taxon>Opisthorchiidae</taxon>
        <taxon>Opisthorchis</taxon>
    </lineage>
</organism>
<accession>A0A074ZMW2</accession>
<dbReference type="EMBL" id="KL596698">
    <property type="protein sequence ID" value="KER28476.1"/>
    <property type="molecule type" value="Genomic_DNA"/>
</dbReference>
<dbReference type="AlphaFoldDB" id="A0A074ZMW2"/>
<feature type="region of interest" description="Disordered" evidence="1">
    <location>
        <begin position="1"/>
        <end position="28"/>
    </location>
</feature>
<evidence type="ECO:0000313" key="2">
    <source>
        <dbReference type="EMBL" id="KER28476.1"/>
    </source>
</evidence>
<dbReference type="GeneID" id="20327738"/>
<dbReference type="RefSeq" id="XP_009167794.1">
    <property type="nucleotide sequence ID" value="XM_009169530.1"/>
</dbReference>
<evidence type="ECO:0000313" key="3">
    <source>
        <dbReference type="Proteomes" id="UP000054324"/>
    </source>
</evidence>
<protein>
    <submittedName>
        <fullName evidence="2">Uncharacterized protein</fullName>
    </submittedName>
</protein>
<dbReference type="CTD" id="20327738"/>
<feature type="compositionally biased region" description="Basic and acidic residues" evidence="1">
    <location>
        <begin position="17"/>
        <end position="28"/>
    </location>
</feature>
<sequence length="181" mass="20357">MRHKGWDTVRSPKPRQGKSEAEGRVRTTDLPEETLKSIGVVARNSIFWTDRGASYKQSSTLVVGLSAEPGIWIEEVSSLTEVISGGLSGCTDIVTKRLQFDCQARRTDQQPRSAPGLPTLRKIARVHHFHHRCLFRGCLSSHHLQQKCDENSSAHTQSVKCYCKTGWARTLASCLRMNRLR</sequence>
<name>A0A074ZMW2_OPIVI</name>
<evidence type="ECO:0000256" key="1">
    <source>
        <dbReference type="SAM" id="MobiDB-lite"/>
    </source>
</evidence>
<gene>
    <name evidence="2" type="ORF">T265_13571</name>
</gene>
<dbReference type="OrthoDB" id="5584001at2759"/>